<dbReference type="AlphaFoldDB" id="A0AAV0B893"/>
<keyword evidence="1" id="KW-1133">Transmembrane helix</keyword>
<dbReference type="Proteomes" id="UP001153365">
    <property type="component" value="Unassembled WGS sequence"/>
</dbReference>
<evidence type="ECO:0000313" key="3">
    <source>
        <dbReference type="Proteomes" id="UP001153365"/>
    </source>
</evidence>
<feature type="transmembrane region" description="Helical" evidence="1">
    <location>
        <begin position="41"/>
        <end position="65"/>
    </location>
</feature>
<sequence length="95" mass="11356">MWPSHSKKSSCALCGYLFSFEMVYKSPPFLLCVSPHLILLLFSSFHLSFFFFFFFFFFLICLFIVNDPDFDFYLFYFQSFNSSKPWLVPIGFMPV</sequence>
<evidence type="ECO:0000313" key="2">
    <source>
        <dbReference type="EMBL" id="CAH7683166.1"/>
    </source>
</evidence>
<feature type="non-terminal residue" evidence="2">
    <location>
        <position position="95"/>
    </location>
</feature>
<reference evidence="2" key="1">
    <citation type="submission" date="2022-06" db="EMBL/GenBank/DDBJ databases">
        <authorList>
            <consortium name="SYNGENTA / RWTH Aachen University"/>
        </authorList>
    </citation>
    <scope>NUCLEOTIDE SEQUENCE</scope>
</reference>
<comment type="caution">
    <text evidence="2">The sequence shown here is derived from an EMBL/GenBank/DDBJ whole genome shotgun (WGS) entry which is preliminary data.</text>
</comment>
<dbReference type="EMBL" id="CALTRL010004510">
    <property type="protein sequence ID" value="CAH7683166.1"/>
    <property type="molecule type" value="Genomic_DNA"/>
</dbReference>
<keyword evidence="1" id="KW-0812">Transmembrane</keyword>
<accession>A0AAV0B893</accession>
<gene>
    <name evidence="2" type="ORF">PPACK8108_LOCUS16531</name>
</gene>
<protein>
    <submittedName>
        <fullName evidence="2">Uncharacterized protein</fullName>
    </submittedName>
</protein>
<keyword evidence="3" id="KW-1185">Reference proteome</keyword>
<proteinExistence type="predicted"/>
<keyword evidence="1" id="KW-0472">Membrane</keyword>
<organism evidence="2 3">
    <name type="scientific">Phakopsora pachyrhizi</name>
    <name type="common">Asian soybean rust disease fungus</name>
    <dbReference type="NCBI Taxonomy" id="170000"/>
    <lineage>
        <taxon>Eukaryota</taxon>
        <taxon>Fungi</taxon>
        <taxon>Dikarya</taxon>
        <taxon>Basidiomycota</taxon>
        <taxon>Pucciniomycotina</taxon>
        <taxon>Pucciniomycetes</taxon>
        <taxon>Pucciniales</taxon>
        <taxon>Phakopsoraceae</taxon>
        <taxon>Phakopsora</taxon>
    </lineage>
</organism>
<evidence type="ECO:0000256" key="1">
    <source>
        <dbReference type="SAM" id="Phobius"/>
    </source>
</evidence>
<feature type="non-terminal residue" evidence="2">
    <location>
        <position position="1"/>
    </location>
</feature>
<name>A0AAV0B893_PHAPC</name>